<evidence type="ECO:0000256" key="1">
    <source>
        <dbReference type="ARBA" id="ARBA00001970"/>
    </source>
</evidence>
<evidence type="ECO:0000313" key="15">
    <source>
        <dbReference type="Proteomes" id="UP000247498"/>
    </source>
</evidence>
<feature type="domain" description="Cytochrome b561" evidence="13">
    <location>
        <begin position="20"/>
        <end position="236"/>
    </location>
</feature>
<dbReference type="PANTHER" id="PTHR10106:SF0">
    <property type="entry name" value="LD36721P"/>
    <property type="match status" value="1"/>
</dbReference>
<keyword evidence="9" id="KW-0408">Iron</keyword>
<name>A0A2V0NUD3_9CHLO</name>
<dbReference type="STRING" id="307507.A0A2V0NUD3"/>
<evidence type="ECO:0000256" key="11">
    <source>
        <dbReference type="SAM" id="MobiDB-lite"/>
    </source>
</evidence>
<feature type="transmembrane region" description="Helical" evidence="12">
    <location>
        <begin position="63"/>
        <end position="81"/>
    </location>
</feature>
<dbReference type="GO" id="GO:0046872">
    <property type="term" value="F:metal ion binding"/>
    <property type="evidence" value="ECO:0007669"/>
    <property type="project" value="UniProtKB-KW"/>
</dbReference>
<keyword evidence="15" id="KW-1185">Reference proteome</keyword>
<dbReference type="InterPro" id="IPR006593">
    <property type="entry name" value="Cyt_b561/ferric_Rdtase_TM"/>
</dbReference>
<comment type="caution">
    <text evidence="14">The sequence shown here is derived from an EMBL/GenBank/DDBJ whole genome shotgun (WGS) entry which is preliminary data.</text>
</comment>
<dbReference type="Pfam" id="PF03188">
    <property type="entry name" value="Cytochrom_B561"/>
    <property type="match status" value="1"/>
</dbReference>
<dbReference type="SMART" id="SM00665">
    <property type="entry name" value="B561"/>
    <property type="match status" value="1"/>
</dbReference>
<comment type="cofactor">
    <cofactor evidence="1">
        <name>heme b</name>
        <dbReference type="ChEBI" id="CHEBI:60344"/>
    </cofactor>
</comment>
<keyword evidence="8 12" id="KW-1133">Transmembrane helix</keyword>
<feature type="transmembrane region" description="Helical" evidence="12">
    <location>
        <begin position="177"/>
        <end position="194"/>
    </location>
</feature>
<proteinExistence type="predicted"/>
<evidence type="ECO:0000256" key="2">
    <source>
        <dbReference type="ARBA" id="ARBA00004141"/>
    </source>
</evidence>
<evidence type="ECO:0000256" key="4">
    <source>
        <dbReference type="ARBA" id="ARBA00022617"/>
    </source>
</evidence>
<keyword evidence="6" id="KW-0479">Metal-binding</keyword>
<feature type="transmembrane region" description="Helical" evidence="12">
    <location>
        <begin position="12"/>
        <end position="36"/>
    </location>
</feature>
<reference evidence="14 15" key="1">
    <citation type="journal article" date="2018" name="Sci. Rep.">
        <title>Raphidocelis subcapitata (=Pseudokirchneriella subcapitata) provides an insight into genome evolution and environmental adaptations in the Sphaeropleales.</title>
        <authorList>
            <person name="Suzuki S."/>
            <person name="Yamaguchi H."/>
            <person name="Nakajima N."/>
            <person name="Kawachi M."/>
        </authorList>
    </citation>
    <scope>NUCLEOTIDE SEQUENCE [LARGE SCALE GENOMIC DNA]</scope>
    <source>
        <strain evidence="14 15">NIES-35</strain>
    </source>
</reference>
<evidence type="ECO:0000256" key="7">
    <source>
        <dbReference type="ARBA" id="ARBA00022982"/>
    </source>
</evidence>
<keyword evidence="7" id="KW-0249">Electron transport</keyword>
<evidence type="ECO:0000256" key="5">
    <source>
        <dbReference type="ARBA" id="ARBA00022692"/>
    </source>
</evidence>
<evidence type="ECO:0000256" key="8">
    <source>
        <dbReference type="ARBA" id="ARBA00022989"/>
    </source>
</evidence>
<protein>
    <recommendedName>
        <fullName evidence="13">Cytochrome b561 domain-containing protein</fullName>
    </recommendedName>
</protein>
<keyword evidence="4" id="KW-0349">Heme</keyword>
<feature type="compositionally biased region" description="Low complexity" evidence="11">
    <location>
        <begin position="240"/>
        <end position="250"/>
    </location>
</feature>
<comment type="subcellular location">
    <subcellularLocation>
        <location evidence="2">Membrane</location>
        <topology evidence="2">Multi-pass membrane protein</topology>
    </subcellularLocation>
</comment>
<dbReference type="OrthoDB" id="907479at2759"/>
<sequence length="275" mass="28044">MAGPHQRGASAAPGASAAAAARALAVALLALVGWWVHARLGGVSARADRTADGGVSTARLFNWHPVLMTLAFPVLMGEALLAYRSPWLPDAPRPLRKLAHGAFHSLAAVCVAAGLSAVWRSHDEASPPVPNLYSPHSFVGLAAVCLFGLQFAIGAGFYAWPGAPLHRRQALGPVHRFLGRAVFVCGLAAAAMGLQEKATFLQAFGKKDVRSPDIAAPAWAALLLLPLGAAVLGAQAAPDDGAPGGVARPPSGQHLPLPADDGGSAAELGYAAAAR</sequence>
<feature type="region of interest" description="Disordered" evidence="11">
    <location>
        <begin position="240"/>
        <end position="263"/>
    </location>
</feature>
<dbReference type="FunCoup" id="A0A2V0NUD3">
    <property type="interactions" value="1020"/>
</dbReference>
<feature type="transmembrane region" description="Helical" evidence="12">
    <location>
        <begin position="102"/>
        <end position="119"/>
    </location>
</feature>
<keyword evidence="10 12" id="KW-0472">Membrane</keyword>
<evidence type="ECO:0000256" key="6">
    <source>
        <dbReference type="ARBA" id="ARBA00022723"/>
    </source>
</evidence>
<dbReference type="AlphaFoldDB" id="A0A2V0NUD3"/>
<dbReference type="EMBL" id="BDRX01000005">
    <property type="protein sequence ID" value="GBF88435.1"/>
    <property type="molecule type" value="Genomic_DNA"/>
</dbReference>
<feature type="transmembrane region" description="Helical" evidence="12">
    <location>
        <begin position="214"/>
        <end position="234"/>
    </location>
</feature>
<keyword evidence="5 12" id="KW-0812">Transmembrane</keyword>
<evidence type="ECO:0000256" key="3">
    <source>
        <dbReference type="ARBA" id="ARBA00022448"/>
    </source>
</evidence>
<gene>
    <name evidence="14" type="ORF">Rsub_01147</name>
</gene>
<organism evidence="14 15">
    <name type="scientific">Raphidocelis subcapitata</name>
    <dbReference type="NCBI Taxonomy" id="307507"/>
    <lineage>
        <taxon>Eukaryota</taxon>
        <taxon>Viridiplantae</taxon>
        <taxon>Chlorophyta</taxon>
        <taxon>core chlorophytes</taxon>
        <taxon>Chlorophyceae</taxon>
        <taxon>CS clade</taxon>
        <taxon>Sphaeropleales</taxon>
        <taxon>Selenastraceae</taxon>
        <taxon>Raphidocelis</taxon>
    </lineage>
</organism>
<dbReference type="InParanoid" id="A0A2V0NUD3"/>
<dbReference type="GO" id="GO:0016491">
    <property type="term" value="F:oxidoreductase activity"/>
    <property type="evidence" value="ECO:0007669"/>
    <property type="project" value="InterPro"/>
</dbReference>
<accession>A0A2V0NUD3</accession>
<dbReference type="InterPro" id="IPR043205">
    <property type="entry name" value="CYB561/CYBRD1-like"/>
</dbReference>
<dbReference type="PANTHER" id="PTHR10106">
    <property type="entry name" value="CYTOCHROME B561-RELATED"/>
    <property type="match status" value="1"/>
</dbReference>
<dbReference type="PROSITE" id="PS50939">
    <property type="entry name" value="CYTOCHROME_B561"/>
    <property type="match status" value="1"/>
</dbReference>
<dbReference type="GO" id="GO:0016020">
    <property type="term" value="C:membrane"/>
    <property type="evidence" value="ECO:0007669"/>
    <property type="project" value="UniProtKB-SubCell"/>
</dbReference>
<evidence type="ECO:0000256" key="12">
    <source>
        <dbReference type="SAM" id="Phobius"/>
    </source>
</evidence>
<feature type="transmembrane region" description="Helical" evidence="12">
    <location>
        <begin position="139"/>
        <end position="165"/>
    </location>
</feature>
<keyword evidence="3" id="KW-0813">Transport</keyword>
<evidence type="ECO:0000259" key="13">
    <source>
        <dbReference type="PROSITE" id="PS50939"/>
    </source>
</evidence>
<evidence type="ECO:0000313" key="14">
    <source>
        <dbReference type="EMBL" id="GBF88435.1"/>
    </source>
</evidence>
<dbReference type="Proteomes" id="UP000247498">
    <property type="component" value="Unassembled WGS sequence"/>
</dbReference>
<evidence type="ECO:0000256" key="10">
    <source>
        <dbReference type="ARBA" id="ARBA00023136"/>
    </source>
</evidence>
<evidence type="ECO:0000256" key="9">
    <source>
        <dbReference type="ARBA" id="ARBA00023004"/>
    </source>
</evidence>
<dbReference type="Gene3D" id="1.20.120.1770">
    <property type="match status" value="1"/>
</dbReference>